<dbReference type="AlphaFoldDB" id="A0A4U5JN56"/>
<keyword evidence="1" id="KW-0732">Signal</keyword>
<dbReference type="OrthoDB" id="6049927at2"/>
<feature type="chain" id="PRO_5020487111" description="Peptidase inhibitor I78 family protein" evidence="1">
    <location>
        <begin position="28"/>
        <end position="105"/>
    </location>
</feature>
<evidence type="ECO:0000256" key="1">
    <source>
        <dbReference type="SAM" id="SignalP"/>
    </source>
</evidence>
<keyword evidence="3" id="KW-1185">Reference proteome</keyword>
<evidence type="ECO:0000313" key="2">
    <source>
        <dbReference type="EMBL" id="TKR30206.1"/>
    </source>
</evidence>
<dbReference type="PANTHER" id="PTHR39600:SF1">
    <property type="entry name" value="PEPTIDASE INHIBITOR I78 FAMILY PROTEIN"/>
    <property type="match status" value="1"/>
</dbReference>
<dbReference type="PROSITE" id="PS51257">
    <property type="entry name" value="PROKAR_LIPOPROTEIN"/>
    <property type="match status" value="1"/>
</dbReference>
<proteinExistence type="predicted"/>
<dbReference type="Gene3D" id="3.30.10.10">
    <property type="entry name" value="Trypsin Inhibitor V, subunit A"/>
    <property type="match status" value="1"/>
</dbReference>
<dbReference type="InterPro" id="IPR021719">
    <property type="entry name" value="Prot_inh_I78"/>
</dbReference>
<comment type="caution">
    <text evidence="2">The sequence shown here is derived from an EMBL/GenBank/DDBJ whole genome shotgun (WGS) entry which is preliminary data.</text>
</comment>
<sequence>MSRTALSFAVLLPLALSACSSSPSSDAAASAPPAADAPKQCDAAAAQWAVGKAADQALVDKAVADSHSSNARVIKPGQAVTMDYRQDRLNIEVDAANNVVAVRCG</sequence>
<dbReference type="Proteomes" id="UP000308707">
    <property type="component" value="Unassembled WGS sequence"/>
</dbReference>
<dbReference type="Pfam" id="PF11720">
    <property type="entry name" value="Inhibitor_I78"/>
    <property type="match status" value="1"/>
</dbReference>
<accession>A0A4U5JN56</accession>
<dbReference type="EMBL" id="SZUA01000002">
    <property type="protein sequence ID" value="TKR30206.1"/>
    <property type="molecule type" value="Genomic_DNA"/>
</dbReference>
<protein>
    <recommendedName>
        <fullName evidence="4">Peptidase inhibitor I78 family protein</fullName>
    </recommendedName>
</protein>
<gene>
    <name evidence="2" type="ORF">FCE95_08675</name>
</gene>
<name>A0A4U5JN56_9GAMM</name>
<evidence type="ECO:0008006" key="4">
    <source>
        <dbReference type="Google" id="ProtNLM"/>
    </source>
</evidence>
<dbReference type="PANTHER" id="PTHR39600">
    <property type="entry name" value="PEPTIDASE INHIBITOR I78 FAMILY PROTEIN"/>
    <property type="match status" value="1"/>
</dbReference>
<feature type="signal peptide" evidence="1">
    <location>
        <begin position="1"/>
        <end position="27"/>
    </location>
</feature>
<organism evidence="2 3">
    <name type="scientific">Luteimonas gilva</name>
    <dbReference type="NCBI Taxonomy" id="2572684"/>
    <lineage>
        <taxon>Bacteria</taxon>
        <taxon>Pseudomonadati</taxon>
        <taxon>Pseudomonadota</taxon>
        <taxon>Gammaproteobacteria</taxon>
        <taxon>Lysobacterales</taxon>
        <taxon>Lysobacteraceae</taxon>
        <taxon>Luteimonas</taxon>
    </lineage>
</organism>
<evidence type="ECO:0000313" key="3">
    <source>
        <dbReference type="Proteomes" id="UP000308707"/>
    </source>
</evidence>
<dbReference type="RefSeq" id="WP_137266636.1">
    <property type="nucleotide sequence ID" value="NZ_SZUA01000002.1"/>
</dbReference>
<reference evidence="2 3" key="1">
    <citation type="submission" date="2019-04" db="EMBL/GenBank/DDBJ databases">
        <title>Reference strain of H23.</title>
        <authorList>
            <person name="Luo X."/>
        </authorList>
    </citation>
    <scope>NUCLEOTIDE SEQUENCE [LARGE SCALE GENOMIC DNA]</scope>
    <source>
        <strain evidence="2 3">H23</strain>
    </source>
</reference>